<keyword evidence="3" id="KW-1185">Reference proteome</keyword>
<evidence type="ECO:0000256" key="1">
    <source>
        <dbReference type="SAM" id="MobiDB-lite"/>
    </source>
</evidence>
<gene>
    <name evidence="2" type="ORF">DWU99_05445</name>
</gene>
<dbReference type="EMBL" id="QRBF01000001">
    <property type="protein sequence ID" value="RDS86674.1"/>
    <property type="molecule type" value="Genomic_DNA"/>
</dbReference>
<dbReference type="AlphaFoldDB" id="A0A370XE17"/>
<evidence type="ECO:0008006" key="4">
    <source>
        <dbReference type="Google" id="ProtNLM"/>
    </source>
</evidence>
<feature type="region of interest" description="Disordered" evidence="1">
    <location>
        <begin position="58"/>
        <end position="87"/>
    </location>
</feature>
<reference evidence="2 3" key="1">
    <citation type="submission" date="2018-07" db="EMBL/GenBank/DDBJ databases">
        <title>Dyella monticola sp. nov. and Dyella psychrodurans sp. nov. isolated from monsoon evergreen broad-leaved forest soil of Dinghu Mountain, China.</title>
        <authorList>
            <person name="Gao Z."/>
            <person name="Qiu L."/>
        </authorList>
    </citation>
    <scope>NUCLEOTIDE SEQUENCE [LARGE SCALE GENOMIC DNA]</scope>
    <source>
        <strain evidence="2 3">4MSK11</strain>
    </source>
</reference>
<proteinExistence type="predicted"/>
<evidence type="ECO:0000313" key="2">
    <source>
        <dbReference type="EMBL" id="RDS86674.1"/>
    </source>
</evidence>
<evidence type="ECO:0000313" key="3">
    <source>
        <dbReference type="Proteomes" id="UP000255334"/>
    </source>
</evidence>
<comment type="caution">
    <text evidence="2">The sequence shown here is derived from an EMBL/GenBank/DDBJ whole genome shotgun (WGS) entry which is preliminary data.</text>
</comment>
<protein>
    <recommendedName>
        <fullName evidence="4">DUF4148 domain-containing protein</fullName>
    </recommendedName>
</protein>
<sequence>MSNTRLRDTNGSPLTIPNSATRSATRATSDKALTSERIASDIAAFNKAGGRIEVLGNTPFLRKPGPAESTAGAPGATLPAKIDSSQK</sequence>
<organism evidence="2 3">
    <name type="scientific">Dyella psychrodurans</name>
    <dbReference type="NCBI Taxonomy" id="1927960"/>
    <lineage>
        <taxon>Bacteria</taxon>
        <taxon>Pseudomonadati</taxon>
        <taxon>Pseudomonadota</taxon>
        <taxon>Gammaproteobacteria</taxon>
        <taxon>Lysobacterales</taxon>
        <taxon>Rhodanobacteraceae</taxon>
        <taxon>Dyella</taxon>
    </lineage>
</organism>
<dbReference type="RefSeq" id="WP_115476943.1">
    <property type="nucleotide sequence ID" value="NZ_QRBF01000001.1"/>
</dbReference>
<name>A0A370XE17_9GAMM</name>
<accession>A0A370XE17</accession>
<feature type="compositionally biased region" description="Polar residues" evidence="1">
    <location>
        <begin position="9"/>
        <end position="27"/>
    </location>
</feature>
<feature type="region of interest" description="Disordered" evidence="1">
    <location>
        <begin position="1"/>
        <end position="32"/>
    </location>
</feature>
<dbReference type="Proteomes" id="UP000255334">
    <property type="component" value="Unassembled WGS sequence"/>
</dbReference>